<evidence type="ECO:0000256" key="5">
    <source>
        <dbReference type="PROSITE-ProRule" id="PRU01002"/>
    </source>
</evidence>
<feature type="region of interest" description="Disordered" evidence="7">
    <location>
        <begin position="271"/>
        <end position="340"/>
    </location>
</feature>
<evidence type="ECO:0000313" key="8">
    <source>
        <dbReference type="EnsemblPlants" id="EMT06854"/>
    </source>
</evidence>
<dbReference type="GO" id="GO:0006355">
    <property type="term" value="P:regulation of DNA-templated transcription"/>
    <property type="evidence" value="ECO:0007669"/>
    <property type="project" value="InterPro"/>
</dbReference>
<evidence type="ECO:0000256" key="4">
    <source>
        <dbReference type="ARBA" id="ARBA00023242"/>
    </source>
</evidence>
<dbReference type="Pfam" id="PF08879">
    <property type="entry name" value="WRC"/>
    <property type="match status" value="1"/>
</dbReference>
<comment type="function">
    <text evidence="6">Transcription activator.</text>
</comment>
<reference evidence="8" key="1">
    <citation type="submission" date="2015-06" db="UniProtKB">
        <authorList>
            <consortium name="EnsemblPlants"/>
        </authorList>
    </citation>
    <scope>IDENTIFICATION</scope>
</reference>
<dbReference type="Pfam" id="PF08880">
    <property type="entry name" value="QLQ"/>
    <property type="match status" value="1"/>
</dbReference>
<organism evidence="8">
    <name type="scientific">Aegilops tauschii</name>
    <name type="common">Tausch's goatgrass</name>
    <name type="synonym">Aegilops squarrosa</name>
    <dbReference type="NCBI Taxonomy" id="37682"/>
    <lineage>
        <taxon>Eukaryota</taxon>
        <taxon>Viridiplantae</taxon>
        <taxon>Streptophyta</taxon>
        <taxon>Embryophyta</taxon>
        <taxon>Tracheophyta</taxon>
        <taxon>Spermatophyta</taxon>
        <taxon>Magnoliopsida</taxon>
        <taxon>Liliopsida</taxon>
        <taxon>Poales</taxon>
        <taxon>Poaceae</taxon>
        <taxon>BOP clade</taxon>
        <taxon>Pooideae</taxon>
        <taxon>Triticodae</taxon>
        <taxon>Triticeae</taxon>
        <taxon>Triticinae</taxon>
        <taxon>Aegilops</taxon>
    </lineage>
</organism>
<protein>
    <recommendedName>
        <fullName evidence="6">Growth-regulating factor</fullName>
    </recommendedName>
</protein>
<feature type="compositionally biased region" description="Gly residues" evidence="7">
    <location>
        <begin position="328"/>
        <end position="338"/>
    </location>
</feature>
<dbReference type="InterPro" id="IPR014977">
    <property type="entry name" value="WRC_dom"/>
</dbReference>
<feature type="region of interest" description="Disordered" evidence="7">
    <location>
        <begin position="379"/>
        <end position="450"/>
    </location>
</feature>
<dbReference type="InterPro" id="IPR031137">
    <property type="entry name" value="GRF"/>
</dbReference>
<keyword evidence="6" id="KW-0804">Transcription</keyword>
<dbReference type="SMART" id="SM00951">
    <property type="entry name" value="QLQ"/>
    <property type="match status" value="1"/>
</dbReference>
<dbReference type="GO" id="GO:0005524">
    <property type="term" value="F:ATP binding"/>
    <property type="evidence" value="ECO:0007669"/>
    <property type="project" value="UniProtKB-UniRule"/>
</dbReference>
<keyword evidence="4 5" id="KW-0539">Nucleus</keyword>
<keyword evidence="3 6" id="KW-0010">Activator</keyword>
<proteinExistence type="inferred from homology"/>
<sequence length="605" mass="64006">MAMPYASLSPAGDRRSSPAATASLLPFCRSSPFSAGGGNGGMGEEARMDGRWMARPVPFTAAQYEELEHQALIYKYLVAGVPVPPDLVLPIRRGIESLAARFYHNPLAIGYGSYLGKKVDPEPGRCRRTDGKKWRCAKEAASDSKYCERHMHRGRNRSRKPVETQLVPHTQPPAASAVPPLATGFHSHSLYPAIGGSTNGGGGGGNNGMSMPSTFSSALGPPQQHMGSNAASPYAALGGAGTCKDFRYTAYGIRSLADEHSQLMTEAMNTSVENPWRLPPSSQTTSFPLSSYAPQLGATSDLGQNNNHNNSSSNSAVKSERQQALALPGGGGLGGGGPRAPAEHRLTFGFDMNFRYTAYGIRSLADEHSQLMTEAMNTSVENPWRLPPSSQTTSFPLSSYAPQLGATSDLGQNNNHNNSSSNSAVKSERQQPPSSPGCGDFGGGGMDSAKQENQTLRPFFDEWPKTRDSWSDLTDDNSSLASFSATQLSISIPMTSSDFSAASSQSPNDAKTTWQLSCTGSTAYTGWTKAWGLGKGAIIAAAAVVVVAQPPAGWICTAPSFQTWWTNDRLCAGPPENGATATTLGMFGYIADSAWPGDPGSIEPV</sequence>
<evidence type="ECO:0000256" key="7">
    <source>
        <dbReference type="SAM" id="MobiDB-lite"/>
    </source>
</evidence>
<comment type="subcellular location">
    <subcellularLocation>
        <location evidence="1 5 6">Nucleus</location>
    </subcellularLocation>
</comment>
<feature type="compositionally biased region" description="Polar residues" evidence="7">
    <location>
        <begin position="388"/>
        <end position="412"/>
    </location>
</feature>
<accession>M8AZS6</accession>
<comment type="similarity">
    <text evidence="2 6">Belongs to the GRF family.</text>
</comment>
<name>M8AZS6_AEGTA</name>
<dbReference type="InterPro" id="IPR014978">
    <property type="entry name" value="Gln-Leu-Gln_QLQ"/>
</dbReference>
<dbReference type="PANTHER" id="PTHR31602">
    <property type="entry name" value="GROWTH-REGULATING FACTOR 5"/>
    <property type="match status" value="1"/>
</dbReference>
<evidence type="ECO:0000256" key="6">
    <source>
        <dbReference type="RuleBase" id="RU367127"/>
    </source>
</evidence>
<comment type="domain">
    <text evidence="6">The QLQ domain and WRC domain may be involved in protein-protein interaction and DNA-binding, respectively.</text>
</comment>
<evidence type="ECO:0000256" key="2">
    <source>
        <dbReference type="ARBA" id="ARBA00008122"/>
    </source>
</evidence>
<feature type="compositionally biased region" description="Low complexity" evidence="7">
    <location>
        <begin position="413"/>
        <end position="423"/>
    </location>
</feature>
<evidence type="ECO:0000256" key="1">
    <source>
        <dbReference type="ARBA" id="ARBA00004123"/>
    </source>
</evidence>
<dbReference type="EnsemblPlants" id="EMT06854">
    <property type="protein sequence ID" value="EMT06854"/>
    <property type="gene ID" value="F775_52301"/>
</dbReference>
<dbReference type="PROSITE" id="PS51666">
    <property type="entry name" value="QLQ"/>
    <property type="match status" value="1"/>
</dbReference>
<dbReference type="GO" id="GO:0005634">
    <property type="term" value="C:nucleus"/>
    <property type="evidence" value="ECO:0007669"/>
    <property type="project" value="UniProtKB-SubCell"/>
</dbReference>
<dbReference type="PROSITE" id="PS51667">
    <property type="entry name" value="WRC"/>
    <property type="match status" value="1"/>
</dbReference>
<evidence type="ECO:0000256" key="3">
    <source>
        <dbReference type="ARBA" id="ARBA00023159"/>
    </source>
</evidence>
<feature type="compositionally biased region" description="Polar residues" evidence="7">
    <location>
        <begin position="280"/>
        <end position="304"/>
    </location>
</feature>
<dbReference type="GO" id="GO:0006351">
    <property type="term" value="P:DNA-templated transcription"/>
    <property type="evidence" value="ECO:0007669"/>
    <property type="project" value="UniProtKB-UniRule"/>
</dbReference>
<feature type="compositionally biased region" description="Low complexity" evidence="7">
    <location>
        <begin position="305"/>
        <end position="315"/>
    </location>
</feature>
<dbReference type="AlphaFoldDB" id="M8AZS6"/>
<dbReference type="GO" id="GO:0032502">
    <property type="term" value="P:developmental process"/>
    <property type="evidence" value="ECO:0007669"/>
    <property type="project" value="InterPro"/>
</dbReference>
<feature type="short sequence motif" description="Bipartite nuclear localization signal" evidence="5">
    <location>
        <begin position="125"/>
        <end position="135"/>
    </location>
</feature>
<feature type="short sequence motif" description="Bipartite nuclear localization signal" evidence="5">
    <location>
        <begin position="153"/>
        <end position="160"/>
    </location>
</feature>
<dbReference type="PANTHER" id="PTHR31602:SF49">
    <property type="entry name" value="GROWTH-REGULATING FACTOR"/>
    <property type="match status" value="1"/>
</dbReference>
<keyword evidence="6" id="KW-0805">Transcription regulation</keyword>